<dbReference type="InterPro" id="IPR048328">
    <property type="entry name" value="Dyp_perox_C"/>
</dbReference>
<dbReference type="GO" id="GO:0020037">
    <property type="term" value="F:heme binding"/>
    <property type="evidence" value="ECO:0007669"/>
    <property type="project" value="InterPro"/>
</dbReference>
<evidence type="ECO:0000259" key="9">
    <source>
        <dbReference type="Pfam" id="PF20628"/>
    </source>
</evidence>
<keyword evidence="12" id="KW-1185">Reference proteome</keyword>
<dbReference type="KEGG" id="aup:AsAng_0019880"/>
<dbReference type="Pfam" id="PF20628">
    <property type="entry name" value="Dyp_perox_C"/>
    <property type="match status" value="1"/>
</dbReference>
<dbReference type="GO" id="GO:0046872">
    <property type="term" value="F:metal ion binding"/>
    <property type="evidence" value="ECO:0007669"/>
    <property type="project" value="UniProtKB-KW"/>
</dbReference>
<organism evidence="11 12">
    <name type="scientific">Aureispira anguillae</name>
    <dbReference type="NCBI Taxonomy" id="2864201"/>
    <lineage>
        <taxon>Bacteria</taxon>
        <taxon>Pseudomonadati</taxon>
        <taxon>Bacteroidota</taxon>
        <taxon>Saprospiria</taxon>
        <taxon>Saprospirales</taxon>
        <taxon>Saprospiraceae</taxon>
        <taxon>Aureispira</taxon>
    </lineage>
</organism>
<keyword evidence="7" id="KW-0408">Iron</keyword>
<dbReference type="Proteomes" id="UP001060919">
    <property type="component" value="Chromosome"/>
</dbReference>
<dbReference type="AlphaFoldDB" id="A0A916DT79"/>
<dbReference type="Pfam" id="PF21105">
    <property type="entry name" value="DyP_N"/>
    <property type="match status" value="1"/>
</dbReference>
<evidence type="ECO:0000256" key="4">
    <source>
        <dbReference type="ARBA" id="ARBA00022723"/>
    </source>
</evidence>
<dbReference type="RefSeq" id="WP_264792475.1">
    <property type="nucleotide sequence ID" value="NZ_AP026867.1"/>
</dbReference>
<dbReference type="PANTHER" id="PTHR30521:SF4">
    <property type="entry name" value="DEFERROCHELATASE"/>
    <property type="match status" value="1"/>
</dbReference>
<dbReference type="InterPro" id="IPR006314">
    <property type="entry name" value="Dyp_peroxidase"/>
</dbReference>
<feature type="domain" description="DyP dimeric alpha+beta barrel" evidence="10">
    <location>
        <begin position="29"/>
        <end position="178"/>
    </location>
</feature>
<keyword evidence="2 11" id="KW-0575">Peroxidase</keyword>
<keyword evidence="4" id="KW-0479">Metal-binding</keyword>
<reference evidence="11" key="1">
    <citation type="submission" date="2022-09" db="EMBL/GenBank/DDBJ databases">
        <title>Aureispira anguillicida sp. nov., isolated from Leptocephalus of Japanese eel Anguilla japonica.</title>
        <authorList>
            <person name="Yuasa K."/>
            <person name="Mekata T."/>
            <person name="Ikunari K."/>
        </authorList>
    </citation>
    <scope>NUCLEOTIDE SEQUENCE</scope>
    <source>
        <strain evidence="11">EL160426</strain>
    </source>
</reference>
<evidence type="ECO:0000256" key="2">
    <source>
        <dbReference type="ARBA" id="ARBA00022559"/>
    </source>
</evidence>
<dbReference type="GO" id="GO:0005829">
    <property type="term" value="C:cytosol"/>
    <property type="evidence" value="ECO:0007669"/>
    <property type="project" value="TreeGrafter"/>
</dbReference>
<keyword evidence="3" id="KW-0349">Heme</keyword>
<evidence type="ECO:0000256" key="1">
    <source>
        <dbReference type="ARBA" id="ARBA00001970"/>
    </source>
</evidence>
<dbReference type="GO" id="GO:0004601">
    <property type="term" value="F:peroxidase activity"/>
    <property type="evidence" value="ECO:0007669"/>
    <property type="project" value="UniProtKB-KW"/>
</dbReference>
<evidence type="ECO:0000256" key="7">
    <source>
        <dbReference type="ARBA" id="ARBA00023004"/>
    </source>
</evidence>
<sequence>MAIDLKTPHGVPNEAEGSGNGKYTKLFENLQGNILKGFARKYMRLLFLNFEGEEQEVKQWIKGLKLTSTMDQLYASKYRKLSIKKGVKPHDGGLVMNFFLSAKGYEELGFDPKKLGRKQGNKIFQEGMNSKRSLKWLGDSPTKFEKGYKEEIHALLLLADDDEQELIKKTEGIKSFLEGNGIAMVFVEEKGAALDNQKEHFGYKDGISNPRFISQDIEKEIVERTGADQWNPILPLKKILIKDPFTDRNDDNYGSFLVYRKLEQDVEGFDNKIAELAKELVLTKAQKMKGVTAEEYAGALAVGRFKDGTPLALSDTYENKMPNGDVPSPNNFTYENTDRKGRKCPFHAHIRKTNPRGQGLIPKRFITRRAIPYGKPNDSNKKGLLFMCFQSNLRAQFVFLQKAWANNPAFPRPKTGIDPVIGAGKKVEQQWPKTYNSKDKVDFYFGDFVTMRGGEYFFAPSIGFLNKIDTIK</sequence>
<dbReference type="SUPFAM" id="SSF54909">
    <property type="entry name" value="Dimeric alpha+beta barrel"/>
    <property type="match status" value="1"/>
</dbReference>
<name>A0A916DT79_9BACT</name>
<protein>
    <submittedName>
        <fullName evidence="11">Dyp-type peroxidase</fullName>
    </submittedName>
</protein>
<comment type="cofactor">
    <cofactor evidence="1">
        <name>heme b</name>
        <dbReference type="ChEBI" id="CHEBI:60344"/>
    </cofactor>
</comment>
<dbReference type="InterPro" id="IPR011008">
    <property type="entry name" value="Dimeric_a/b-barrel"/>
</dbReference>
<proteinExistence type="inferred from homology"/>
<evidence type="ECO:0000256" key="5">
    <source>
        <dbReference type="ARBA" id="ARBA00022729"/>
    </source>
</evidence>
<gene>
    <name evidence="11" type="ORF">AsAng_0019880</name>
</gene>
<dbReference type="PANTHER" id="PTHR30521">
    <property type="entry name" value="DEFERROCHELATASE/PEROXIDASE"/>
    <property type="match status" value="1"/>
</dbReference>
<evidence type="ECO:0000259" key="10">
    <source>
        <dbReference type="Pfam" id="PF21105"/>
    </source>
</evidence>
<comment type="similarity">
    <text evidence="8">Belongs to the DyP-type peroxidase family.</text>
</comment>
<dbReference type="PROSITE" id="PS51404">
    <property type="entry name" value="DYP_PEROXIDASE"/>
    <property type="match status" value="1"/>
</dbReference>
<evidence type="ECO:0000313" key="11">
    <source>
        <dbReference type="EMBL" id="BDS11276.1"/>
    </source>
</evidence>
<feature type="domain" description="Dyp-type peroxidase C-terminal" evidence="9">
    <location>
        <begin position="202"/>
        <end position="404"/>
    </location>
</feature>
<evidence type="ECO:0000256" key="8">
    <source>
        <dbReference type="ARBA" id="ARBA00025737"/>
    </source>
</evidence>
<accession>A0A916DT79</accession>
<evidence type="ECO:0000313" key="12">
    <source>
        <dbReference type="Proteomes" id="UP001060919"/>
    </source>
</evidence>
<evidence type="ECO:0000256" key="6">
    <source>
        <dbReference type="ARBA" id="ARBA00023002"/>
    </source>
</evidence>
<dbReference type="EMBL" id="AP026867">
    <property type="protein sequence ID" value="BDS11276.1"/>
    <property type="molecule type" value="Genomic_DNA"/>
</dbReference>
<dbReference type="NCBIfam" id="TIGR01413">
    <property type="entry name" value="Dyp_perox_fam"/>
    <property type="match status" value="1"/>
</dbReference>
<evidence type="ECO:0000256" key="3">
    <source>
        <dbReference type="ARBA" id="ARBA00022617"/>
    </source>
</evidence>
<keyword evidence="5" id="KW-0732">Signal</keyword>
<dbReference type="InterPro" id="IPR049509">
    <property type="entry name" value="DyP_N"/>
</dbReference>
<keyword evidence="6" id="KW-0560">Oxidoreductase</keyword>